<evidence type="ECO:0000313" key="1">
    <source>
        <dbReference type="EMBL" id="CAG8777305.1"/>
    </source>
</evidence>
<sequence>MTVKEKSEEEITNQDVASYDGYKDKFMEKRIIRKFDIYLLLDRANIGNAIVAGFTGKYLQSTALEFNLAVSAHLFGFVFFEILSSLVSKILGFHVWIPIIMVCWGTLSMCQAAVTSSLQLGIIRFLLGVAEAGFSPAVIDYICLFYSRKEVTMRYGAFMALSIIAGAFTGLLAYGIVQIKGTSLKSFQIIFLLEGIPTIILAAVVAAFFTKGPGNARFLTPEERRYTIDRLKPEGGIDEENRSVIKSQAKSAFFDPRVYVYILAATFGSIPFNALNFFLPTLVGQLGYNPVDTQLMRIAGTIATSATDPSLFKIRYFFTILIACGVYTTQPIVYSWLTCNILGQYKRNITIATSFTIGNIGGVVGILLFQQTMAPEFRNGMILSLSMIVAQFVLALLMKFHLNYENKKRDLATLSNNKIQLSESELKDTKFIKEKAAKLVEHEPKFDDILCDLHPNW</sequence>
<proteinExistence type="predicted"/>
<dbReference type="EMBL" id="CAJVQC010043337">
    <property type="protein sequence ID" value="CAG8777305.1"/>
    <property type="molecule type" value="Genomic_DNA"/>
</dbReference>
<reference evidence="1" key="1">
    <citation type="submission" date="2021-06" db="EMBL/GenBank/DDBJ databases">
        <authorList>
            <person name="Kallberg Y."/>
            <person name="Tangrot J."/>
            <person name="Rosling A."/>
        </authorList>
    </citation>
    <scope>NUCLEOTIDE SEQUENCE</scope>
    <source>
        <strain evidence="1">MA461A</strain>
    </source>
</reference>
<evidence type="ECO:0000313" key="2">
    <source>
        <dbReference type="Proteomes" id="UP000789920"/>
    </source>
</evidence>
<organism evidence="1 2">
    <name type="scientific">Racocetra persica</name>
    <dbReference type="NCBI Taxonomy" id="160502"/>
    <lineage>
        <taxon>Eukaryota</taxon>
        <taxon>Fungi</taxon>
        <taxon>Fungi incertae sedis</taxon>
        <taxon>Mucoromycota</taxon>
        <taxon>Glomeromycotina</taxon>
        <taxon>Glomeromycetes</taxon>
        <taxon>Diversisporales</taxon>
        <taxon>Gigasporaceae</taxon>
        <taxon>Racocetra</taxon>
    </lineage>
</organism>
<dbReference type="Proteomes" id="UP000789920">
    <property type="component" value="Unassembled WGS sequence"/>
</dbReference>
<protein>
    <submittedName>
        <fullName evidence="1">10399_t:CDS:1</fullName>
    </submittedName>
</protein>
<gene>
    <name evidence="1" type="ORF">RPERSI_LOCUS17096</name>
</gene>
<comment type="caution">
    <text evidence="1">The sequence shown here is derived from an EMBL/GenBank/DDBJ whole genome shotgun (WGS) entry which is preliminary data.</text>
</comment>
<name>A0ACA9R5G5_9GLOM</name>
<accession>A0ACA9R5G5</accession>
<feature type="non-terminal residue" evidence="1">
    <location>
        <position position="457"/>
    </location>
</feature>
<keyword evidence="2" id="KW-1185">Reference proteome</keyword>